<reference evidence="3" key="1">
    <citation type="journal article" date="2019" name="Int. J. Syst. Evol. Microbiol.">
        <title>The Global Catalogue of Microorganisms (GCM) 10K type strain sequencing project: providing services to taxonomists for standard genome sequencing and annotation.</title>
        <authorList>
            <consortium name="The Broad Institute Genomics Platform"/>
            <consortium name="The Broad Institute Genome Sequencing Center for Infectious Disease"/>
            <person name="Wu L."/>
            <person name="Ma J."/>
        </authorList>
    </citation>
    <scope>NUCLEOTIDE SEQUENCE [LARGE SCALE GENOMIC DNA]</scope>
    <source>
        <strain evidence="3">NBRC 106348</strain>
    </source>
</reference>
<feature type="compositionally biased region" description="Basic and acidic residues" evidence="1">
    <location>
        <begin position="89"/>
        <end position="105"/>
    </location>
</feature>
<evidence type="ECO:0000313" key="2">
    <source>
        <dbReference type="EMBL" id="GMA25067.1"/>
    </source>
</evidence>
<dbReference type="EMBL" id="BSUK01000001">
    <property type="protein sequence ID" value="GMA25067.1"/>
    <property type="molecule type" value="Genomic_DNA"/>
</dbReference>
<evidence type="ECO:0000313" key="3">
    <source>
        <dbReference type="Proteomes" id="UP001157091"/>
    </source>
</evidence>
<keyword evidence="3" id="KW-1185">Reference proteome</keyword>
<feature type="compositionally biased region" description="Basic and acidic residues" evidence="1">
    <location>
        <begin position="177"/>
        <end position="224"/>
    </location>
</feature>
<feature type="region of interest" description="Disordered" evidence="1">
    <location>
        <begin position="1"/>
        <end position="105"/>
    </location>
</feature>
<comment type="caution">
    <text evidence="2">The sequence shown here is derived from an EMBL/GenBank/DDBJ whole genome shotgun (WGS) entry which is preliminary data.</text>
</comment>
<dbReference type="Proteomes" id="UP001157091">
    <property type="component" value="Unassembled WGS sequence"/>
</dbReference>
<feature type="compositionally biased region" description="Basic and acidic residues" evidence="1">
    <location>
        <begin position="50"/>
        <end position="66"/>
    </location>
</feature>
<organism evidence="2 3">
    <name type="scientific">Luteimicrobium album</name>
    <dbReference type="NCBI Taxonomy" id="1054550"/>
    <lineage>
        <taxon>Bacteria</taxon>
        <taxon>Bacillati</taxon>
        <taxon>Actinomycetota</taxon>
        <taxon>Actinomycetes</taxon>
        <taxon>Micrococcales</taxon>
        <taxon>Luteimicrobium</taxon>
    </lineage>
</organism>
<evidence type="ECO:0000256" key="1">
    <source>
        <dbReference type="SAM" id="MobiDB-lite"/>
    </source>
</evidence>
<name>A0ABQ6I4C4_9MICO</name>
<gene>
    <name evidence="2" type="ORF">GCM10025864_28260</name>
</gene>
<feature type="region of interest" description="Disordered" evidence="1">
    <location>
        <begin position="177"/>
        <end position="235"/>
    </location>
</feature>
<accession>A0ABQ6I4C4</accession>
<protein>
    <submittedName>
        <fullName evidence="2">Uncharacterized protein</fullName>
    </submittedName>
</protein>
<proteinExistence type="predicted"/>
<dbReference type="RefSeq" id="WP_284293711.1">
    <property type="nucleotide sequence ID" value="NZ_BSUK01000001.1"/>
</dbReference>
<feature type="compositionally biased region" description="Basic and acidic residues" evidence="1">
    <location>
        <begin position="22"/>
        <end position="31"/>
    </location>
</feature>
<sequence length="292" mass="32238">MQRGDATLGGPLDVGQRVVPDVQERVRRDPEVAQDDVEELATRLGRVRVGGREDERGLDGQERPDEVEQLGRGVEGVRHEADAPAQALREQHQRHPEGARGQELLLERDLRGEERLAVRRAAEQARGLLGHGLHRVLVALGTRGAVGGAERLHRGVARVAEPRHRGQVGRELAVEDAHQVRRARDGSHDERVEHVEGDVGRDRGAERPERLGQARRHSPADAVHRRQQGVLGRGRHRVDLALQHGPRVHAGVDGRQPVDARDPVAQGQVVRELPGAFRAQARGHPEPEVDVH</sequence>